<evidence type="ECO:0000256" key="1">
    <source>
        <dbReference type="ARBA" id="ARBA00011177"/>
    </source>
</evidence>
<proteinExistence type="inferred from homology"/>
<comment type="subunit">
    <text evidence="1">Interacts with the CDC2 protein kinase to form a serine/threonine kinase holoenzyme complex also known as maturation promoting factor (MPF). The cyclin subunit imparts substrate specificity to the complex.</text>
</comment>
<evidence type="ECO:0000313" key="9">
    <source>
        <dbReference type="Proteomes" id="UP000242715"/>
    </source>
</evidence>
<dbReference type="SMART" id="SM00385">
    <property type="entry name" value="CYCLIN"/>
    <property type="match status" value="1"/>
</dbReference>
<feature type="domain" description="Cyclin-like" evidence="7">
    <location>
        <begin position="16"/>
        <end position="99"/>
    </location>
</feature>
<protein>
    <recommendedName>
        <fullName evidence="5">B-like cyclin</fullName>
    </recommendedName>
</protein>
<keyword evidence="4" id="KW-0131">Cell cycle</keyword>
<keyword evidence="3 6" id="KW-0195">Cyclin</keyword>
<dbReference type="InterPro" id="IPR006671">
    <property type="entry name" value="Cyclin_N"/>
</dbReference>
<dbReference type="FunFam" id="1.10.472.10:FF:000001">
    <property type="entry name" value="G2/mitotic-specific cyclin"/>
    <property type="match status" value="1"/>
</dbReference>
<dbReference type="Pfam" id="PF00134">
    <property type="entry name" value="Cyclin_N"/>
    <property type="match status" value="1"/>
</dbReference>
<accession>A0A2Z6MZA7</accession>
<keyword evidence="9" id="KW-1185">Reference proteome</keyword>
<dbReference type="InterPro" id="IPR039361">
    <property type="entry name" value="Cyclin"/>
</dbReference>
<evidence type="ECO:0000256" key="6">
    <source>
        <dbReference type="RuleBase" id="RU000383"/>
    </source>
</evidence>
<dbReference type="Proteomes" id="UP000242715">
    <property type="component" value="Unassembled WGS sequence"/>
</dbReference>
<evidence type="ECO:0000256" key="3">
    <source>
        <dbReference type="ARBA" id="ARBA00023127"/>
    </source>
</evidence>
<dbReference type="InterPro" id="IPR036915">
    <property type="entry name" value="Cyclin-like_sf"/>
</dbReference>
<evidence type="ECO:0000256" key="2">
    <source>
        <dbReference type="ARBA" id="ARBA00022618"/>
    </source>
</evidence>
<gene>
    <name evidence="8" type="ORF">TSUD_278260</name>
</gene>
<name>A0A2Z6MZA7_TRISU</name>
<sequence>MDSQPEINEKMAILIDWLDVHTKFDLSPETLYLTINIVDRFLDVNLVPRRELQLVGISAMLMTSKYEEIWPPEVNDFVTLSDYAYPHEQILIMEKTILGMHTGYLEEQLLASFHSVVGNGKLKVVYRKYSDPHRGAL</sequence>
<dbReference type="InterPro" id="IPR013763">
    <property type="entry name" value="Cyclin-like_dom"/>
</dbReference>
<evidence type="ECO:0000256" key="5">
    <source>
        <dbReference type="ARBA" id="ARBA00032263"/>
    </source>
</evidence>
<dbReference type="PANTHER" id="PTHR10177">
    <property type="entry name" value="CYCLINS"/>
    <property type="match status" value="1"/>
</dbReference>
<evidence type="ECO:0000313" key="8">
    <source>
        <dbReference type="EMBL" id="GAU29070.1"/>
    </source>
</evidence>
<keyword evidence="2" id="KW-0132">Cell division</keyword>
<evidence type="ECO:0000256" key="4">
    <source>
        <dbReference type="ARBA" id="ARBA00023306"/>
    </source>
</evidence>
<reference evidence="9" key="1">
    <citation type="journal article" date="2017" name="Front. Plant Sci.">
        <title>Climate Clever Clovers: New Paradigm to Reduce the Environmental Footprint of Ruminants by Breeding Low Methanogenic Forages Utilizing Haplotype Variation.</title>
        <authorList>
            <person name="Kaur P."/>
            <person name="Appels R."/>
            <person name="Bayer P.E."/>
            <person name="Keeble-Gagnere G."/>
            <person name="Wang J."/>
            <person name="Hirakawa H."/>
            <person name="Shirasawa K."/>
            <person name="Vercoe P."/>
            <person name="Stefanova K."/>
            <person name="Durmic Z."/>
            <person name="Nichols P."/>
            <person name="Revell C."/>
            <person name="Isobe S.N."/>
            <person name="Edwards D."/>
            <person name="Erskine W."/>
        </authorList>
    </citation>
    <scope>NUCLEOTIDE SEQUENCE [LARGE SCALE GENOMIC DNA]</scope>
    <source>
        <strain evidence="9">cv. Daliak</strain>
    </source>
</reference>
<dbReference type="AlphaFoldDB" id="A0A2Z6MZA7"/>
<dbReference type="Gene3D" id="1.10.472.10">
    <property type="entry name" value="Cyclin-like"/>
    <property type="match status" value="1"/>
</dbReference>
<dbReference type="OrthoDB" id="1934866at2759"/>
<dbReference type="EMBL" id="DF973387">
    <property type="protein sequence ID" value="GAU29070.1"/>
    <property type="molecule type" value="Genomic_DNA"/>
</dbReference>
<dbReference type="SUPFAM" id="SSF47954">
    <property type="entry name" value="Cyclin-like"/>
    <property type="match status" value="1"/>
</dbReference>
<organism evidence="8 9">
    <name type="scientific">Trifolium subterraneum</name>
    <name type="common">Subterranean clover</name>
    <dbReference type="NCBI Taxonomy" id="3900"/>
    <lineage>
        <taxon>Eukaryota</taxon>
        <taxon>Viridiplantae</taxon>
        <taxon>Streptophyta</taxon>
        <taxon>Embryophyta</taxon>
        <taxon>Tracheophyta</taxon>
        <taxon>Spermatophyta</taxon>
        <taxon>Magnoliopsida</taxon>
        <taxon>eudicotyledons</taxon>
        <taxon>Gunneridae</taxon>
        <taxon>Pentapetalae</taxon>
        <taxon>rosids</taxon>
        <taxon>fabids</taxon>
        <taxon>Fabales</taxon>
        <taxon>Fabaceae</taxon>
        <taxon>Papilionoideae</taxon>
        <taxon>50 kb inversion clade</taxon>
        <taxon>NPAAA clade</taxon>
        <taxon>Hologalegina</taxon>
        <taxon>IRL clade</taxon>
        <taxon>Trifolieae</taxon>
        <taxon>Trifolium</taxon>
    </lineage>
</organism>
<comment type="similarity">
    <text evidence="6">Belongs to the cyclin family.</text>
</comment>
<evidence type="ECO:0000259" key="7">
    <source>
        <dbReference type="SMART" id="SM00385"/>
    </source>
</evidence>
<dbReference type="GO" id="GO:0051301">
    <property type="term" value="P:cell division"/>
    <property type="evidence" value="ECO:0007669"/>
    <property type="project" value="UniProtKB-KW"/>
</dbReference>